<sequence>MWADDNTCLAHWPLMEGEGPVAACALQGLNCPAVLQRVLWSPSVDSPSRLVDSVWNRPPGSVVRRLQPSTPPAARSLLPPGIEEAIATHLHRLQKSLQLEEDAQPQVRAISDQLFDKLGPGAEGRLPIDVASEFYCLALDMDSIGVQERVLTATGPRGSLDRNEFLGLVLQICRS</sequence>
<evidence type="ECO:0000313" key="1">
    <source>
        <dbReference type="EMBL" id="CAD9007418.1"/>
    </source>
</evidence>
<organism evidence="1">
    <name type="scientific">Eutreptiella gymnastica</name>
    <dbReference type="NCBI Taxonomy" id="73025"/>
    <lineage>
        <taxon>Eukaryota</taxon>
        <taxon>Discoba</taxon>
        <taxon>Euglenozoa</taxon>
        <taxon>Euglenida</taxon>
        <taxon>Spirocuta</taxon>
        <taxon>Euglenophyceae</taxon>
        <taxon>Eutreptiales</taxon>
        <taxon>Eutreptiaceae</taxon>
        <taxon>Eutreptiella</taxon>
    </lineage>
</organism>
<gene>
    <name evidence="1" type="ORF">EGYM00392_LOCUS18511</name>
</gene>
<dbReference type="EMBL" id="HBGA01050330">
    <property type="protein sequence ID" value="CAD9007418.1"/>
    <property type="molecule type" value="Transcribed_RNA"/>
</dbReference>
<name>A0A7S1IBR9_9EUGL</name>
<proteinExistence type="predicted"/>
<protein>
    <submittedName>
        <fullName evidence="1">Uncharacterized protein</fullName>
    </submittedName>
</protein>
<dbReference type="AlphaFoldDB" id="A0A7S1IBR9"/>
<accession>A0A7S1IBR9</accession>
<reference evidence="1" key="1">
    <citation type="submission" date="2021-01" db="EMBL/GenBank/DDBJ databases">
        <authorList>
            <person name="Corre E."/>
            <person name="Pelletier E."/>
            <person name="Niang G."/>
            <person name="Scheremetjew M."/>
            <person name="Finn R."/>
            <person name="Kale V."/>
            <person name="Holt S."/>
            <person name="Cochrane G."/>
            <person name="Meng A."/>
            <person name="Brown T."/>
            <person name="Cohen L."/>
        </authorList>
    </citation>
    <scope>NUCLEOTIDE SEQUENCE</scope>
    <source>
        <strain evidence="1">NIES-381</strain>
    </source>
</reference>